<organism evidence="3 4">
    <name type="scientific">Polychaeton citri CBS 116435</name>
    <dbReference type="NCBI Taxonomy" id="1314669"/>
    <lineage>
        <taxon>Eukaryota</taxon>
        <taxon>Fungi</taxon>
        <taxon>Dikarya</taxon>
        <taxon>Ascomycota</taxon>
        <taxon>Pezizomycotina</taxon>
        <taxon>Dothideomycetes</taxon>
        <taxon>Dothideomycetidae</taxon>
        <taxon>Capnodiales</taxon>
        <taxon>Capnodiaceae</taxon>
        <taxon>Polychaeton</taxon>
    </lineage>
</organism>
<dbReference type="Proteomes" id="UP000799441">
    <property type="component" value="Unassembled WGS sequence"/>
</dbReference>
<dbReference type="InterPro" id="IPR054448">
    <property type="entry name" value="HTH_put_ascomycetes"/>
</dbReference>
<dbReference type="Pfam" id="PF22943">
    <property type="entry name" value="HTH_68"/>
    <property type="match status" value="1"/>
</dbReference>
<evidence type="ECO:0000313" key="4">
    <source>
        <dbReference type="Proteomes" id="UP000799441"/>
    </source>
</evidence>
<name>A0A9P4PY74_9PEZI</name>
<feature type="domain" description="Helix-turn-helix" evidence="2">
    <location>
        <begin position="153"/>
        <end position="197"/>
    </location>
</feature>
<evidence type="ECO:0000256" key="1">
    <source>
        <dbReference type="SAM" id="MobiDB-lite"/>
    </source>
</evidence>
<accession>A0A9P4PY74</accession>
<dbReference type="OrthoDB" id="4085451at2759"/>
<evidence type="ECO:0000313" key="3">
    <source>
        <dbReference type="EMBL" id="KAF2717138.1"/>
    </source>
</evidence>
<feature type="compositionally biased region" description="Polar residues" evidence="1">
    <location>
        <begin position="92"/>
        <end position="105"/>
    </location>
</feature>
<proteinExistence type="predicted"/>
<protein>
    <recommendedName>
        <fullName evidence="2">Helix-turn-helix domain-containing protein</fullName>
    </recommendedName>
</protein>
<evidence type="ECO:0000259" key="2">
    <source>
        <dbReference type="Pfam" id="PF22943"/>
    </source>
</evidence>
<feature type="region of interest" description="Disordered" evidence="1">
    <location>
        <begin position="1"/>
        <end position="123"/>
    </location>
</feature>
<comment type="caution">
    <text evidence="3">The sequence shown here is derived from an EMBL/GenBank/DDBJ whole genome shotgun (WGS) entry which is preliminary data.</text>
</comment>
<feature type="compositionally biased region" description="Low complexity" evidence="1">
    <location>
        <begin position="29"/>
        <end position="40"/>
    </location>
</feature>
<dbReference type="EMBL" id="MU003851">
    <property type="protein sequence ID" value="KAF2717138.1"/>
    <property type="molecule type" value="Genomic_DNA"/>
</dbReference>
<keyword evidence="4" id="KW-1185">Reference proteome</keyword>
<dbReference type="AlphaFoldDB" id="A0A9P4PY74"/>
<gene>
    <name evidence="3" type="ORF">K431DRAFT_277533</name>
</gene>
<reference evidence="3" key="1">
    <citation type="journal article" date="2020" name="Stud. Mycol.">
        <title>101 Dothideomycetes genomes: a test case for predicting lifestyles and emergence of pathogens.</title>
        <authorList>
            <person name="Haridas S."/>
            <person name="Albert R."/>
            <person name="Binder M."/>
            <person name="Bloem J."/>
            <person name="Labutti K."/>
            <person name="Salamov A."/>
            <person name="Andreopoulos B."/>
            <person name="Baker S."/>
            <person name="Barry K."/>
            <person name="Bills G."/>
            <person name="Bluhm B."/>
            <person name="Cannon C."/>
            <person name="Castanera R."/>
            <person name="Culley D."/>
            <person name="Daum C."/>
            <person name="Ezra D."/>
            <person name="Gonzalez J."/>
            <person name="Henrissat B."/>
            <person name="Kuo A."/>
            <person name="Liang C."/>
            <person name="Lipzen A."/>
            <person name="Lutzoni F."/>
            <person name="Magnuson J."/>
            <person name="Mondo S."/>
            <person name="Nolan M."/>
            <person name="Ohm R."/>
            <person name="Pangilinan J."/>
            <person name="Park H.-J."/>
            <person name="Ramirez L."/>
            <person name="Alfaro M."/>
            <person name="Sun H."/>
            <person name="Tritt A."/>
            <person name="Yoshinaga Y."/>
            <person name="Zwiers L.-H."/>
            <person name="Turgeon B."/>
            <person name="Goodwin S."/>
            <person name="Spatafora J."/>
            <person name="Crous P."/>
            <person name="Grigoriev I."/>
        </authorList>
    </citation>
    <scope>NUCLEOTIDE SEQUENCE</scope>
    <source>
        <strain evidence="3">CBS 116435</strain>
    </source>
</reference>
<sequence>MGSAGSKTSRAAGVATRQYPKRPPPTSEATSRAPAATNAPARPPPVAPSHQPGPTVHPQTKAAERRDEAINLDASDPDFARSLRSIGPVQPNPTLSPTSAFNPDSFSVDPRSRGPNPRKNPAIAVLDARSRLQDEAEKEFMEAGRRGHEGRQYLDVFVLRTILQQRDQVGQKPAEIERELGLKAGVVERLGASGVFGLPTETGRGRREVDIV</sequence>